<dbReference type="AlphaFoldDB" id="A0A4D6KXS6"/>
<protein>
    <submittedName>
        <fullName evidence="1">Uncharacterized protein</fullName>
    </submittedName>
</protein>
<gene>
    <name evidence="1" type="ORF">DEO72_LG2g2100</name>
</gene>
<organism evidence="1 2">
    <name type="scientific">Vigna unguiculata</name>
    <name type="common">Cowpea</name>
    <dbReference type="NCBI Taxonomy" id="3917"/>
    <lineage>
        <taxon>Eukaryota</taxon>
        <taxon>Viridiplantae</taxon>
        <taxon>Streptophyta</taxon>
        <taxon>Embryophyta</taxon>
        <taxon>Tracheophyta</taxon>
        <taxon>Spermatophyta</taxon>
        <taxon>Magnoliopsida</taxon>
        <taxon>eudicotyledons</taxon>
        <taxon>Gunneridae</taxon>
        <taxon>Pentapetalae</taxon>
        <taxon>rosids</taxon>
        <taxon>fabids</taxon>
        <taxon>Fabales</taxon>
        <taxon>Fabaceae</taxon>
        <taxon>Papilionoideae</taxon>
        <taxon>50 kb inversion clade</taxon>
        <taxon>NPAAA clade</taxon>
        <taxon>indigoferoid/millettioid clade</taxon>
        <taxon>Phaseoleae</taxon>
        <taxon>Vigna</taxon>
    </lineage>
</organism>
<name>A0A4D6KXS6_VIGUN</name>
<dbReference type="Proteomes" id="UP000501690">
    <property type="component" value="Linkage Group LG2"/>
</dbReference>
<evidence type="ECO:0000313" key="2">
    <source>
        <dbReference type="Proteomes" id="UP000501690"/>
    </source>
</evidence>
<reference evidence="1 2" key="1">
    <citation type="submission" date="2019-04" db="EMBL/GenBank/DDBJ databases">
        <title>An improved genome assembly and genetic linkage map for asparagus bean, Vigna unguiculata ssp. sesquipedialis.</title>
        <authorList>
            <person name="Xia Q."/>
            <person name="Zhang R."/>
            <person name="Dong Y."/>
        </authorList>
    </citation>
    <scope>NUCLEOTIDE SEQUENCE [LARGE SCALE GENOMIC DNA]</scope>
    <source>
        <tissue evidence="1">Leaf</tissue>
    </source>
</reference>
<sequence>MITQRFLLPRSCSFVSPPPSAVARPSFIAQASSIVVVVEVVKLPPLSSFNLACRYGGEERLFYVADEMNEGVMKLFWRDAVVEDGGDDTLAALRV</sequence>
<proteinExistence type="predicted"/>
<dbReference type="EMBL" id="CP039346">
    <property type="protein sequence ID" value="QCD81770.1"/>
    <property type="molecule type" value="Genomic_DNA"/>
</dbReference>
<evidence type="ECO:0000313" key="1">
    <source>
        <dbReference type="EMBL" id="QCD81770.1"/>
    </source>
</evidence>
<keyword evidence="2" id="KW-1185">Reference proteome</keyword>
<accession>A0A4D6KXS6</accession>